<comment type="subcellular location">
    <subcellularLocation>
        <location evidence="1">Cell membrane</location>
        <topology evidence="1">Multi-pass membrane protein</topology>
    </subcellularLocation>
</comment>
<dbReference type="Pfam" id="PF13440">
    <property type="entry name" value="Polysacc_synt_3"/>
    <property type="match status" value="1"/>
</dbReference>
<feature type="transmembrane region" description="Helical" evidence="6">
    <location>
        <begin position="366"/>
        <end position="386"/>
    </location>
</feature>
<organism evidence="7 8">
    <name type="scientific">Chryseobacterium caseinilyticum</name>
    <dbReference type="NCBI Taxonomy" id="2771428"/>
    <lineage>
        <taxon>Bacteria</taxon>
        <taxon>Pseudomonadati</taxon>
        <taxon>Bacteroidota</taxon>
        <taxon>Flavobacteriia</taxon>
        <taxon>Flavobacteriales</taxon>
        <taxon>Weeksellaceae</taxon>
        <taxon>Chryseobacterium group</taxon>
        <taxon>Chryseobacterium</taxon>
    </lineage>
</organism>
<keyword evidence="8" id="KW-1185">Reference proteome</keyword>
<feature type="transmembrane region" description="Helical" evidence="6">
    <location>
        <begin position="217"/>
        <end position="237"/>
    </location>
</feature>
<sequence length="485" mass="56511">MKSINLNEQAKSATHSVVIFTIFTFLQPIISFVLLPIYLKYLTIEQYGAYTLLITISSLISILGGLNTSSSVVPLYFRNDKKQSKSDFLNTIFSFNIIFNIFLSIIFLIIGPYIFSIFISDKNISFFPYGYLAILTGLSSQFFVICLTFEKNERKVYKYALIQMIFIFLSVCLQIVFAIYFSLEGVMWARFLSNILIFFVLLYLMRENFRFFIDKKTINTSLKYSISLIPFLLIFWVGRYADRFFLEKYVSLAEIAIYGLMMTFASLITLCSEALANSVQPFLFEYYSNPKKNEKEINNLYIFFLSIFIMFCAVLIFCVSNISFILSNSKYFDIVPYFWLAIVPSFLNGFQFLFFNILTYNLKSKLLSLIQFFSVGTQLIFIYLLVADYQVYGLITASIISNLFSLLLTVYFGTREIKIDYDFKKIVLPTSIFIMSIFIFIFTHYYYKISFSFLGSILTLEMTIVIYISAKTQINHSVKKIIKKK</sequence>
<evidence type="ECO:0000256" key="5">
    <source>
        <dbReference type="ARBA" id="ARBA00023136"/>
    </source>
</evidence>
<feature type="transmembrane region" description="Helical" evidence="6">
    <location>
        <begin position="126"/>
        <end position="149"/>
    </location>
</feature>
<reference evidence="7 8" key="1">
    <citation type="submission" date="2020-09" db="EMBL/GenBank/DDBJ databases">
        <title>Genome seq and assembly of Chryseobacterium sp.</title>
        <authorList>
            <person name="Chhetri G."/>
        </authorList>
    </citation>
    <scope>NUCLEOTIDE SEQUENCE [LARGE SCALE GENOMIC DNA]</scope>
    <source>
        <strain evidence="7 8">GCR10</strain>
    </source>
</reference>
<feature type="transmembrane region" description="Helical" evidence="6">
    <location>
        <begin position="50"/>
        <end position="77"/>
    </location>
</feature>
<dbReference type="InterPro" id="IPR050833">
    <property type="entry name" value="Poly_Biosynth_Transport"/>
</dbReference>
<evidence type="ECO:0000313" key="8">
    <source>
        <dbReference type="Proteomes" id="UP000637299"/>
    </source>
</evidence>
<feature type="transmembrane region" description="Helical" evidence="6">
    <location>
        <begin position="426"/>
        <end position="447"/>
    </location>
</feature>
<gene>
    <name evidence="7" type="ORF">IC610_19595</name>
</gene>
<keyword evidence="3 6" id="KW-0812">Transmembrane</keyword>
<feature type="transmembrane region" description="Helical" evidence="6">
    <location>
        <begin position="97"/>
        <end position="120"/>
    </location>
</feature>
<dbReference type="RefSeq" id="WP_191738529.1">
    <property type="nucleotide sequence ID" value="NZ_JACYFS010000013.1"/>
</dbReference>
<feature type="transmembrane region" description="Helical" evidence="6">
    <location>
        <begin position="12"/>
        <end position="38"/>
    </location>
</feature>
<evidence type="ECO:0000256" key="6">
    <source>
        <dbReference type="SAM" id="Phobius"/>
    </source>
</evidence>
<evidence type="ECO:0000256" key="1">
    <source>
        <dbReference type="ARBA" id="ARBA00004651"/>
    </source>
</evidence>
<keyword evidence="4 6" id="KW-1133">Transmembrane helix</keyword>
<evidence type="ECO:0000313" key="7">
    <source>
        <dbReference type="EMBL" id="MBD8084613.1"/>
    </source>
</evidence>
<feature type="transmembrane region" description="Helical" evidence="6">
    <location>
        <begin position="337"/>
        <end position="359"/>
    </location>
</feature>
<feature type="transmembrane region" description="Helical" evidence="6">
    <location>
        <begin position="392"/>
        <end position="414"/>
    </location>
</feature>
<evidence type="ECO:0000256" key="2">
    <source>
        <dbReference type="ARBA" id="ARBA00022475"/>
    </source>
</evidence>
<evidence type="ECO:0000256" key="3">
    <source>
        <dbReference type="ARBA" id="ARBA00022692"/>
    </source>
</evidence>
<evidence type="ECO:0000256" key="4">
    <source>
        <dbReference type="ARBA" id="ARBA00022989"/>
    </source>
</evidence>
<accession>A0ABR8ZIH4</accession>
<feature type="transmembrane region" description="Helical" evidence="6">
    <location>
        <begin position="257"/>
        <end position="279"/>
    </location>
</feature>
<protein>
    <submittedName>
        <fullName evidence="7">Oligosaccharide flippase family protein</fullName>
    </submittedName>
</protein>
<dbReference type="PANTHER" id="PTHR30250">
    <property type="entry name" value="PST FAMILY PREDICTED COLANIC ACID TRANSPORTER"/>
    <property type="match status" value="1"/>
</dbReference>
<feature type="transmembrane region" description="Helical" evidence="6">
    <location>
        <begin position="187"/>
        <end position="205"/>
    </location>
</feature>
<proteinExistence type="predicted"/>
<name>A0ABR8ZIH4_9FLAO</name>
<feature type="transmembrane region" description="Helical" evidence="6">
    <location>
        <begin position="161"/>
        <end position="181"/>
    </location>
</feature>
<dbReference type="EMBL" id="JACYFS010000013">
    <property type="protein sequence ID" value="MBD8084613.1"/>
    <property type="molecule type" value="Genomic_DNA"/>
</dbReference>
<dbReference type="Proteomes" id="UP000637299">
    <property type="component" value="Unassembled WGS sequence"/>
</dbReference>
<feature type="transmembrane region" description="Helical" evidence="6">
    <location>
        <begin position="453"/>
        <end position="470"/>
    </location>
</feature>
<feature type="transmembrane region" description="Helical" evidence="6">
    <location>
        <begin position="300"/>
        <end position="325"/>
    </location>
</feature>
<comment type="caution">
    <text evidence="7">The sequence shown here is derived from an EMBL/GenBank/DDBJ whole genome shotgun (WGS) entry which is preliminary data.</text>
</comment>
<keyword evidence="5 6" id="KW-0472">Membrane</keyword>
<dbReference type="PANTHER" id="PTHR30250:SF11">
    <property type="entry name" value="O-ANTIGEN TRANSPORTER-RELATED"/>
    <property type="match status" value="1"/>
</dbReference>
<keyword evidence="2" id="KW-1003">Cell membrane</keyword>